<proteinExistence type="predicted"/>
<feature type="region of interest" description="Disordered" evidence="1">
    <location>
        <begin position="405"/>
        <end position="426"/>
    </location>
</feature>
<dbReference type="AlphaFoldDB" id="A0A367JQK2"/>
<dbReference type="EMBL" id="PJQM01002873">
    <property type="protein sequence ID" value="RCH92230.1"/>
    <property type="molecule type" value="Genomic_DNA"/>
</dbReference>
<keyword evidence="3" id="KW-1185">Reference proteome</keyword>
<evidence type="ECO:0000256" key="1">
    <source>
        <dbReference type="SAM" id="MobiDB-lite"/>
    </source>
</evidence>
<dbReference type="Proteomes" id="UP000253551">
    <property type="component" value="Unassembled WGS sequence"/>
</dbReference>
<gene>
    <name evidence="2" type="ORF">CU098_009702</name>
</gene>
<evidence type="ECO:0000313" key="2">
    <source>
        <dbReference type="EMBL" id="RCH92230.1"/>
    </source>
</evidence>
<name>A0A367JQK2_RHIST</name>
<feature type="compositionally biased region" description="Polar residues" evidence="1">
    <location>
        <begin position="283"/>
        <end position="292"/>
    </location>
</feature>
<sequence length="454" mass="52123">MLYYDSHSNAQDAQKPVIHPYDPVVEEEYETLIKSWKQQLIDTTPKTPNKEYVKLAWMRLIDHYLDQQWLDSKQMLQCAQAWSARDSLSLTEAVHTMNILSLKSMQRSLDARQELLQALGDPEMMVSFGLYDDVKQERFSLAGSENEDEVHAPLLVRHTYDSTSSSSCEENVIAQLECGLDTERYHEDAESIDETEAILDAYRHQNQDEYLAQTTRHLSLVDHQQDTEEEEDNDDVFRERNPRLHSSMSSPNGLYSLSDESKNQNLRRSTSWREIRPEDEVPSTHSSDSQLGTPWKSWFGDNQRSSQSSIVFSNQGFANEKIETSDTFFIQDHPLKEAEKTKKPCMLRSESNVSAFRPISNNLAPRCQPKQARTSTYSFLQQKEHHGSIKMMKSRSFPSKSALISTFKKSSSPPPIPHKERRGHSKIRSIVRKKVSFSKIFGGRKGSASTTFTT</sequence>
<feature type="region of interest" description="Disordered" evidence="1">
    <location>
        <begin position="222"/>
        <end position="294"/>
    </location>
</feature>
<evidence type="ECO:0000313" key="3">
    <source>
        <dbReference type="Proteomes" id="UP000253551"/>
    </source>
</evidence>
<reference evidence="2 3" key="1">
    <citation type="journal article" date="2018" name="G3 (Bethesda)">
        <title>Phylogenetic and Phylogenomic Definition of Rhizopus Species.</title>
        <authorList>
            <person name="Gryganskyi A.P."/>
            <person name="Golan J."/>
            <person name="Dolatabadi S."/>
            <person name="Mondo S."/>
            <person name="Robb S."/>
            <person name="Idnurm A."/>
            <person name="Muszewska A."/>
            <person name="Steczkiewicz K."/>
            <person name="Masonjones S."/>
            <person name="Liao H.L."/>
            <person name="Gajdeczka M.T."/>
            <person name="Anike F."/>
            <person name="Vuek A."/>
            <person name="Anishchenko I.M."/>
            <person name="Voigt K."/>
            <person name="de Hoog G.S."/>
            <person name="Smith M.E."/>
            <person name="Heitman J."/>
            <person name="Vilgalys R."/>
            <person name="Stajich J.E."/>
        </authorList>
    </citation>
    <scope>NUCLEOTIDE SEQUENCE [LARGE SCALE GENOMIC DNA]</scope>
    <source>
        <strain evidence="2 3">LSU 92-RS-03</strain>
    </source>
</reference>
<dbReference type="OrthoDB" id="2240924at2759"/>
<protein>
    <submittedName>
        <fullName evidence="2">Uncharacterized protein</fullName>
    </submittedName>
</protein>
<accession>A0A367JQK2</accession>
<comment type="caution">
    <text evidence="2">The sequence shown here is derived from an EMBL/GenBank/DDBJ whole genome shotgun (WGS) entry which is preliminary data.</text>
</comment>
<feature type="compositionally biased region" description="Polar residues" evidence="1">
    <location>
        <begin position="244"/>
        <end position="255"/>
    </location>
</feature>
<organism evidence="2 3">
    <name type="scientific">Rhizopus stolonifer</name>
    <name type="common">Rhizopus nigricans</name>
    <dbReference type="NCBI Taxonomy" id="4846"/>
    <lineage>
        <taxon>Eukaryota</taxon>
        <taxon>Fungi</taxon>
        <taxon>Fungi incertae sedis</taxon>
        <taxon>Mucoromycota</taxon>
        <taxon>Mucoromycotina</taxon>
        <taxon>Mucoromycetes</taxon>
        <taxon>Mucorales</taxon>
        <taxon>Mucorineae</taxon>
        <taxon>Rhizopodaceae</taxon>
        <taxon>Rhizopus</taxon>
    </lineage>
</organism>